<feature type="compositionally biased region" description="Polar residues" evidence="1">
    <location>
        <begin position="196"/>
        <end position="205"/>
    </location>
</feature>
<evidence type="ECO:0000313" key="2">
    <source>
        <dbReference type="EMBL" id="KAF2483483.1"/>
    </source>
</evidence>
<sequence>MRRQTPLAHQLYSYLYPHPTSNDPPTFSAHLAKNLVPEVRIEVATFYGDLNSTEARYPGLNYCHPPHRMRLGRFKHHKRLFDAFDTLGLTYHEIQEFCCWEGTKWARERYEKDEGTRVLDTTGDEIGPYVDRRELSEWDEESRRSITRKTEISVIVEEPEGRRRHAAAMEEEEDEDEDMSDDMGSEAGDDADESNGENGHQTPTLRQHHVFAAWQQGRSVPPDIEQYLKEASERGVLGDLQRTLTSPRSSVSYIPRTTTTASATSNAVAPRAAA</sequence>
<gene>
    <name evidence="2" type="ORF">BDY17DRAFT_250712</name>
</gene>
<feature type="compositionally biased region" description="Acidic residues" evidence="1">
    <location>
        <begin position="169"/>
        <end position="195"/>
    </location>
</feature>
<feature type="region of interest" description="Disordered" evidence="1">
    <location>
        <begin position="158"/>
        <end position="218"/>
    </location>
</feature>
<reference evidence="2" key="1">
    <citation type="journal article" date="2020" name="Stud. Mycol.">
        <title>101 Dothideomycetes genomes: a test case for predicting lifestyles and emergence of pathogens.</title>
        <authorList>
            <person name="Haridas S."/>
            <person name="Albert R."/>
            <person name="Binder M."/>
            <person name="Bloem J."/>
            <person name="Labutti K."/>
            <person name="Salamov A."/>
            <person name="Andreopoulos B."/>
            <person name="Baker S."/>
            <person name="Barry K."/>
            <person name="Bills G."/>
            <person name="Bluhm B."/>
            <person name="Cannon C."/>
            <person name="Castanera R."/>
            <person name="Culley D."/>
            <person name="Daum C."/>
            <person name="Ezra D."/>
            <person name="Gonzalez J."/>
            <person name="Henrissat B."/>
            <person name="Kuo A."/>
            <person name="Liang C."/>
            <person name="Lipzen A."/>
            <person name="Lutzoni F."/>
            <person name="Magnuson J."/>
            <person name="Mondo S."/>
            <person name="Nolan M."/>
            <person name="Ohm R."/>
            <person name="Pangilinan J."/>
            <person name="Park H.-J."/>
            <person name="Ramirez L."/>
            <person name="Alfaro M."/>
            <person name="Sun H."/>
            <person name="Tritt A."/>
            <person name="Yoshinaga Y."/>
            <person name="Zwiers L.-H."/>
            <person name="Turgeon B."/>
            <person name="Goodwin S."/>
            <person name="Spatafora J."/>
            <person name="Crous P."/>
            <person name="Grigoriev I."/>
        </authorList>
    </citation>
    <scope>NUCLEOTIDE SEQUENCE</scope>
    <source>
        <strain evidence="2">CBS 113389</strain>
    </source>
</reference>
<dbReference type="EMBL" id="MU001635">
    <property type="protein sequence ID" value="KAF2483483.1"/>
    <property type="molecule type" value="Genomic_DNA"/>
</dbReference>
<evidence type="ECO:0000313" key="3">
    <source>
        <dbReference type="Proteomes" id="UP000799767"/>
    </source>
</evidence>
<proteinExistence type="predicted"/>
<protein>
    <submittedName>
        <fullName evidence="2">Uncharacterized protein</fullName>
    </submittedName>
</protein>
<dbReference type="RefSeq" id="XP_033590053.1">
    <property type="nucleotide sequence ID" value="XM_033731098.1"/>
</dbReference>
<dbReference type="GeneID" id="54472100"/>
<dbReference type="AlphaFoldDB" id="A0A6A6PVI7"/>
<feature type="region of interest" description="Disordered" evidence="1">
    <location>
        <begin position="232"/>
        <end position="274"/>
    </location>
</feature>
<dbReference type="OrthoDB" id="4106209at2759"/>
<dbReference type="Proteomes" id="UP000799767">
    <property type="component" value="Unassembled WGS sequence"/>
</dbReference>
<keyword evidence="3" id="KW-1185">Reference proteome</keyword>
<accession>A0A6A6PVI7</accession>
<evidence type="ECO:0000256" key="1">
    <source>
        <dbReference type="SAM" id="MobiDB-lite"/>
    </source>
</evidence>
<feature type="compositionally biased region" description="Polar residues" evidence="1">
    <location>
        <begin position="242"/>
        <end position="256"/>
    </location>
</feature>
<organism evidence="2 3">
    <name type="scientific">Neohortaea acidophila</name>
    <dbReference type="NCBI Taxonomy" id="245834"/>
    <lineage>
        <taxon>Eukaryota</taxon>
        <taxon>Fungi</taxon>
        <taxon>Dikarya</taxon>
        <taxon>Ascomycota</taxon>
        <taxon>Pezizomycotina</taxon>
        <taxon>Dothideomycetes</taxon>
        <taxon>Dothideomycetidae</taxon>
        <taxon>Mycosphaerellales</taxon>
        <taxon>Teratosphaeriaceae</taxon>
        <taxon>Neohortaea</taxon>
    </lineage>
</organism>
<name>A0A6A6PVI7_9PEZI</name>